<dbReference type="RefSeq" id="XP_040742107.1">
    <property type="nucleotide sequence ID" value="XM_040890952.1"/>
</dbReference>
<evidence type="ECO:0000256" key="1">
    <source>
        <dbReference type="SAM" id="MobiDB-lite"/>
    </source>
</evidence>
<keyword evidence="3" id="KW-1185">Reference proteome</keyword>
<feature type="compositionally biased region" description="Polar residues" evidence="1">
    <location>
        <begin position="18"/>
        <end position="27"/>
    </location>
</feature>
<dbReference type="EMBL" id="MCFD01000010">
    <property type="protein sequence ID" value="ORX68293.1"/>
    <property type="molecule type" value="Genomic_DNA"/>
</dbReference>
<reference evidence="2 3" key="1">
    <citation type="submission" date="2016-07" db="EMBL/GenBank/DDBJ databases">
        <title>Pervasive Adenine N6-methylation of Active Genes in Fungi.</title>
        <authorList>
            <consortium name="DOE Joint Genome Institute"/>
            <person name="Mondo S.J."/>
            <person name="Dannebaum R.O."/>
            <person name="Kuo R.C."/>
            <person name="Labutti K."/>
            <person name="Haridas S."/>
            <person name="Kuo A."/>
            <person name="Salamov A."/>
            <person name="Ahrendt S.R."/>
            <person name="Lipzen A."/>
            <person name="Sullivan W."/>
            <person name="Andreopoulos W.B."/>
            <person name="Clum A."/>
            <person name="Lindquist E."/>
            <person name="Daum C."/>
            <person name="Ramamoorthy G.K."/>
            <person name="Gryganskyi A."/>
            <person name="Culley D."/>
            <person name="Magnuson J.K."/>
            <person name="James T.Y."/>
            <person name="O'Malley M.A."/>
            <person name="Stajich J.E."/>
            <person name="Spatafora J.W."/>
            <person name="Visel A."/>
            <person name="Grigoriev I.V."/>
        </authorList>
    </citation>
    <scope>NUCLEOTIDE SEQUENCE [LARGE SCALE GENOMIC DNA]</scope>
    <source>
        <strain evidence="2 3">ATCC 12442</strain>
    </source>
</reference>
<dbReference type="GeneID" id="63807600"/>
<protein>
    <submittedName>
        <fullName evidence="2">Uncharacterized protein</fullName>
    </submittedName>
</protein>
<comment type="caution">
    <text evidence="2">The sequence shown here is derived from an EMBL/GenBank/DDBJ whole genome shotgun (WGS) entry which is preliminary data.</text>
</comment>
<organism evidence="2 3">
    <name type="scientific">Linderina pennispora</name>
    <dbReference type="NCBI Taxonomy" id="61395"/>
    <lineage>
        <taxon>Eukaryota</taxon>
        <taxon>Fungi</taxon>
        <taxon>Fungi incertae sedis</taxon>
        <taxon>Zoopagomycota</taxon>
        <taxon>Kickxellomycotina</taxon>
        <taxon>Kickxellomycetes</taxon>
        <taxon>Kickxellales</taxon>
        <taxon>Kickxellaceae</taxon>
        <taxon>Linderina</taxon>
    </lineage>
</organism>
<accession>A0A1Y1W3Z7</accession>
<dbReference type="Proteomes" id="UP000193922">
    <property type="component" value="Unassembled WGS sequence"/>
</dbReference>
<name>A0A1Y1W3Z7_9FUNG</name>
<evidence type="ECO:0000313" key="2">
    <source>
        <dbReference type="EMBL" id="ORX68293.1"/>
    </source>
</evidence>
<evidence type="ECO:0000313" key="3">
    <source>
        <dbReference type="Proteomes" id="UP000193922"/>
    </source>
</evidence>
<feature type="region of interest" description="Disordered" evidence="1">
    <location>
        <begin position="1"/>
        <end position="27"/>
    </location>
</feature>
<dbReference type="OrthoDB" id="10523761at2759"/>
<proteinExistence type="predicted"/>
<dbReference type="AlphaFoldDB" id="A0A1Y1W3Z7"/>
<gene>
    <name evidence="2" type="ORF">DL89DRAFT_30969</name>
</gene>
<sequence>MLKAHDIVPPNCEPLPGNAQSDSVASVSSTEHTIGAASTWATSAPFVRQPSVLDMATSVALDNSLCSPLNSQGTPTLTYATQLHTPLVTTAAIATPMAMSMHVSGSDNALLFTPEMFPIANSAGMSQMGILASGNASPRSINSVLVKQNSVSPISLAPAAGAAALQSMHAIPSIGPVMSMPVLSAPASNAPFSFATADASLSSISKDYQQHAYWYPQQPTPPQYNSTYIQRQQHQIQQQEMYASSSELALQQIGRSSDNYRNTTARSGKQKERLGIATQAFPTAATDPAAAAAAAAARQTIHGVRTENASFPVLLHRYGPLPFLAYCKEALRSAHVILVPFILPHVSLAQALNRFVQET</sequence>